<sequence>MCFYLSNGLLGKKMSGHEIWSMLDWIGFSVDIVALKTFFGQKALTIRAVRETLDYIVRIEKHFAAFDVLVSVRMSIMNQATWTMRRPVDDISDYIDTTRNPQASLVHAQSYDQSGLDEALQFAAIEKGSVELVKQLISAGASLTNSANQDIIRELYRPKRYKTCGAIEHTLLQVLLEAGAVVDEPASSLLWAHPNSPVHVTDRILLSERQPACNSLWSLVYRYSNHQQNTVTVPGIFLAIQGGQEHLRSYLDARLEPSDGQHRKHILEVALSEASERGYAHVVQGLVQFGVDPNVCTLPQNCGKITCEIHVWHPISRAANAGQTDTLRVLVAVLTIDIPRDVARGLDFCALRNMENSECDQVLRVLSTLDLQSATRREILLQAIKEYCGRHGELRICEHNGPDFELVNQLLQLRLASLDCGKDFDGQALHIVLRAIADGCRVRTLDYLLDRNAELLTALSARNIGALVKATLARVYDWGLEILVFLAQKVEGFQSYVQANGPSLLLCFIKRRHCYYGCRCVMKQEADDCEGVALVKWFLGLGVSCKDPEHDSFLANFIPHASESFILEMIDRGADVNGVDHQGWTALQLSIRIGRLNLAVALIERGAQVNAPPARIAGCTALQEACQMGHPLWFIGVLIDKGADVNAPPAPEIGVTALQAACGGGGRAAQLSCIGFLIEKGADVNAPPAPAHGLTALQCAARLGLLNVVGLLLDHGADANALSGFKGSQGLPGFARPIDIAALHSRLDTVHFLMSAGARSHRPGLTGFDGAITLATHGKHFSVACLLEETVDSRSEDPIEAERRWLQANPQACMYNGSIMPAGWASFIERTGRSSREDFDEYMEEELGIPMYEPLGGFDREWSSSSEDEDGDMSSDK</sequence>
<keyword evidence="6" id="KW-1185">Reference proteome</keyword>
<dbReference type="InterPro" id="IPR051165">
    <property type="entry name" value="Multifunctional_ANK_Repeat"/>
</dbReference>
<evidence type="ECO:0000256" key="4">
    <source>
        <dbReference type="SAM" id="MobiDB-lite"/>
    </source>
</evidence>
<feature type="repeat" description="ANK" evidence="3">
    <location>
        <begin position="692"/>
        <end position="724"/>
    </location>
</feature>
<dbReference type="PANTHER" id="PTHR24123">
    <property type="entry name" value="ANKYRIN REPEAT-CONTAINING"/>
    <property type="match status" value="1"/>
</dbReference>
<dbReference type="AlphaFoldDB" id="A0AAD9W853"/>
<dbReference type="PROSITE" id="PS50297">
    <property type="entry name" value="ANK_REP_REGION"/>
    <property type="match status" value="3"/>
</dbReference>
<dbReference type="SUPFAM" id="SSF48403">
    <property type="entry name" value="Ankyrin repeat"/>
    <property type="match status" value="2"/>
</dbReference>
<dbReference type="PANTHER" id="PTHR24123:SF141">
    <property type="entry name" value="ANKYRIN 2, ISOFORM U"/>
    <property type="match status" value="1"/>
</dbReference>
<evidence type="ECO:0000256" key="1">
    <source>
        <dbReference type="ARBA" id="ARBA00022737"/>
    </source>
</evidence>
<comment type="caution">
    <text evidence="5">The sequence shown here is derived from an EMBL/GenBank/DDBJ whole genome shotgun (WGS) entry which is preliminary data.</text>
</comment>
<evidence type="ECO:0000313" key="5">
    <source>
        <dbReference type="EMBL" id="KAK2613293.1"/>
    </source>
</evidence>
<dbReference type="PROSITE" id="PS50088">
    <property type="entry name" value="ANK_REPEAT"/>
    <property type="match status" value="3"/>
</dbReference>
<proteinExistence type="predicted"/>
<dbReference type="Gene3D" id="1.25.40.20">
    <property type="entry name" value="Ankyrin repeat-containing domain"/>
    <property type="match status" value="2"/>
</dbReference>
<gene>
    <name evidence="5" type="ORF">N8I77_000214</name>
</gene>
<dbReference type="EMBL" id="JAUJFL010000001">
    <property type="protein sequence ID" value="KAK2613293.1"/>
    <property type="molecule type" value="Genomic_DNA"/>
</dbReference>
<evidence type="ECO:0000256" key="2">
    <source>
        <dbReference type="ARBA" id="ARBA00023043"/>
    </source>
</evidence>
<feature type="repeat" description="ANK" evidence="3">
    <location>
        <begin position="582"/>
        <end position="614"/>
    </location>
</feature>
<organism evidence="5 6">
    <name type="scientific">Phomopsis amygdali</name>
    <name type="common">Fusicoccum amygdali</name>
    <dbReference type="NCBI Taxonomy" id="1214568"/>
    <lineage>
        <taxon>Eukaryota</taxon>
        <taxon>Fungi</taxon>
        <taxon>Dikarya</taxon>
        <taxon>Ascomycota</taxon>
        <taxon>Pezizomycotina</taxon>
        <taxon>Sordariomycetes</taxon>
        <taxon>Sordariomycetidae</taxon>
        <taxon>Diaporthales</taxon>
        <taxon>Diaporthaceae</taxon>
        <taxon>Diaporthe</taxon>
    </lineage>
</organism>
<dbReference type="Proteomes" id="UP001265746">
    <property type="component" value="Unassembled WGS sequence"/>
</dbReference>
<feature type="region of interest" description="Disordered" evidence="4">
    <location>
        <begin position="852"/>
        <end position="877"/>
    </location>
</feature>
<dbReference type="InterPro" id="IPR002110">
    <property type="entry name" value="Ankyrin_rpt"/>
</dbReference>
<feature type="repeat" description="ANK" evidence="3">
    <location>
        <begin position="617"/>
        <end position="650"/>
    </location>
</feature>
<dbReference type="SMART" id="SM00248">
    <property type="entry name" value="ANK"/>
    <property type="match status" value="7"/>
</dbReference>
<dbReference type="InterPro" id="IPR036770">
    <property type="entry name" value="Ankyrin_rpt-contain_sf"/>
</dbReference>
<keyword evidence="1" id="KW-0677">Repeat</keyword>
<reference evidence="5" key="1">
    <citation type="submission" date="2023-06" db="EMBL/GenBank/DDBJ databases">
        <authorList>
            <person name="Noh H."/>
        </authorList>
    </citation>
    <scope>NUCLEOTIDE SEQUENCE</scope>
    <source>
        <strain evidence="5">DUCC20226</strain>
    </source>
</reference>
<keyword evidence="2 3" id="KW-0040">ANK repeat</keyword>
<feature type="compositionally biased region" description="Acidic residues" evidence="4">
    <location>
        <begin position="866"/>
        <end position="877"/>
    </location>
</feature>
<name>A0AAD9W853_PHOAM</name>
<dbReference type="Pfam" id="PF12796">
    <property type="entry name" value="Ank_2"/>
    <property type="match status" value="1"/>
</dbReference>
<protein>
    <submittedName>
        <fullName evidence="5">Uncharacterized protein</fullName>
    </submittedName>
</protein>
<accession>A0AAD9W853</accession>
<evidence type="ECO:0000313" key="6">
    <source>
        <dbReference type="Proteomes" id="UP001265746"/>
    </source>
</evidence>
<evidence type="ECO:0000256" key="3">
    <source>
        <dbReference type="PROSITE-ProRule" id="PRU00023"/>
    </source>
</evidence>